<reference evidence="3" key="1">
    <citation type="journal article" date="2020" name="G3 (Bethesda)">
        <title>High-Quality Assemblies for Three Invasive Social Wasps from the &lt;i&gt;Vespula&lt;/i&gt; Genus.</title>
        <authorList>
            <person name="Harrop T.W.R."/>
            <person name="Guhlin J."/>
            <person name="McLaughlin G.M."/>
            <person name="Permina E."/>
            <person name="Stockwell P."/>
            <person name="Gilligan J."/>
            <person name="Le Lec M.F."/>
            <person name="Gruber M.A.M."/>
            <person name="Quinn O."/>
            <person name="Lovegrove M."/>
            <person name="Duncan E.J."/>
            <person name="Remnant E.J."/>
            <person name="Van Eeckhoven J."/>
            <person name="Graham B."/>
            <person name="Knapp R.A."/>
            <person name="Langford K.W."/>
            <person name="Kronenberg Z."/>
            <person name="Press M.O."/>
            <person name="Eacker S.M."/>
            <person name="Wilson-Rankin E.E."/>
            <person name="Purcell J."/>
            <person name="Lester P.J."/>
            <person name="Dearden P.K."/>
        </authorList>
    </citation>
    <scope>NUCLEOTIDE SEQUENCE</scope>
    <source>
        <strain evidence="3">Linc-1</strain>
    </source>
</reference>
<dbReference type="Proteomes" id="UP000617340">
    <property type="component" value="Unassembled WGS sequence"/>
</dbReference>
<proteinExistence type="predicted"/>
<comment type="caution">
    <text evidence="3">The sequence shown here is derived from an EMBL/GenBank/DDBJ whole genome shotgun (WGS) entry which is preliminary data.</text>
</comment>
<feature type="chain" id="PRO_5032910021" evidence="2">
    <location>
        <begin position="25"/>
        <end position="571"/>
    </location>
</feature>
<feature type="compositionally biased region" description="Basic and acidic residues" evidence="1">
    <location>
        <begin position="190"/>
        <end position="202"/>
    </location>
</feature>
<gene>
    <name evidence="3" type="ORF">HZH68_003239</name>
</gene>
<evidence type="ECO:0000313" key="3">
    <source>
        <dbReference type="EMBL" id="KAF7414750.1"/>
    </source>
</evidence>
<feature type="compositionally biased region" description="Basic and acidic residues" evidence="1">
    <location>
        <begin position="158"/>
        <end position="173"/>
    </location>
</feature>
<accession>A0A834U2I8</accession>
<sequence>MSRQSVVLSFLSGFLFVTLNSVTSKVVPPSPWSSYASKSVYSRSLGPPVPGFSTINVPYMSKSPLFPKFVDPKAMISKKTDLLNNLFGGMGTVPWAADSSKLLPGSPFQYSTVNEQSDLAEAKMNDIAQLYGVSKFKSTLPSQEAKRSATLLADDPESSSKDTASNDKTEVKDSNSSTSDDNSNPEDSQTIEKETNPSKVKEYLPGMFPPFAMDPSMFIEKKYSFLDTLFKNLPTSSTTPSYTETTPKSTIVPPEFWIPNSVIVNPMEYNEKISTFLDKLFENLTLNKTKAEDDTSSVSGKRVARSIEDVSSIIAAKDAFVDTILLQLGNLKNEMISVLNDTLTYQKSSSVPSPIPKKPFLPSMWMKPTVDTLLPLKQKMAFLDQMFDMLLDLQKNVSANILETVKSELNVEGNVQSSNLNDEPLINTDDSLLNQSLLDAIKQSLAQSVQYPAGASKGATKKVARSSPSATSFWVAYPESTHTVAKRHTSANNYQYPFRRGNNFNYPNDKSDPKQSAEMLQKYDKEDADFDYDIDEQRDNIEKFQKYIKWMKYIINEYKEGRHRHHHHYCY</sequence>
<keyword evidence="2" id="KW-0732">Signal</keyword>
<protein>
    <submittedName>
        <fullName evidence="3">Uncharacterized protein</fullName>
    </submittedName>
</protein>
<dbReference type="EMBL" id="JACSDZ010000002">
    <property type="protein sequence ID" value="KAF7414750.1"/>
    <property type="molecule type" value="Genomic_DNA"/>
</dbReference>
<feature type="region of interest" description="Disordered" evidence="1">
    <location>
        <begin position="496"/>
        <end position="517"/>
    </location>
</feature>
<name>A0A834U2I8_VESGE</name>
<evidence type="ECO:0000313" key="4">
    <source>
        <dbReference type="Proteomes" id="UP000617340"/>
    </source>
</evidence>
<evidence type="ECO:0000256" key="2">
    <source>
        <dbReference type="SAM" id="SignalP"/>
    </source>
</evidence>
<feature type="region of interest" description="Disordered" evidence="1">
    <location>
        <begin position="147"/>
        <end position="202"/>
    </location>
</feature>
<organism evidence="3 4">
    <name type="scientific">Vespula germanica</name>
    <name type="common">German yellow jacket</name>
    <name type="synonym">Paravespula germanica</name>
    <dbReference type="NCBI Taxonomy" id="30212"/>
    <lineage>
        <taxon>Eukaryota</taxon>
        <taxon>Metazoa</taxon>
        <taxon>Ecdysozoa</taxon>
        <taxon>Arthropoda</taxon>
        <taxon>Hexapoda</taxon>
        <taxon>Insecta</taxon>
        <taxon>Pterygota</taxon>
        <taxon>Neoptera</taxon>
        <taxon>Endopterygota</taxon>
        <taxon>Hymenoptera</taxon>
        <taxon>Apocrita</taxon>
        <taxon>Aculeata</taxon>
        <taxon>Vespoidea</taxon>
        <taxon>Vespidae</taxon>
        <taxon>Vespinae</taxon>
        <taxon>Vespula</taxon>
    </lineage>
</organism>
<evidence type="ECO:0000256" key="1">
    <source>
        <dbReference type="SAM" id="MobiDB-lite"/>
    </source>
</evidence>
<keyword evidence="4" id="KW-1185">Reference proteome</keyword>
<dbReference type="AlphaFoldDB" id="A0A834U2I8"/>
<feature type="signal peptide" evidence="2">
    <location>
        <begin position="1"/>
        <end position="24"/>
    </location>
</feature>
<feature type="compositionally biased region" description="Low complexity" evidence="1">
    <location>
        <begin position="174"/>
        <end position="188"/>
    </location>
</feature>